<organism evidence="1 2">
    <name type="scientific">Thermothielavioides terrestris</name>
    <dbReference type="NCBI Taxonomy" id="2587410"/>
    <lineage>
        <taxon>Eukaryota</taxon>
        <taxon>Fungi</taxon>
        <taxon>Dikarya</taxon>
        <taxon>Ascomycota</taxon>
        <taxon>Pezizomycotina</taxon>
        <taxon>Sordariomycetes</taxon>
        <taxon>Sordariomycetidae</taxon>
        <taxon>Sordariales</taxon>
        <taxon>Chaetomiaceae</taxon>
        <taxon>Thermothielavioides</taxon>
    </lineage>
</organism>
<sequence>MLAVTATLMPGGSGAVQMAATTAASTTSAAAGTRTCHHREALPSLHVRAMLARVCVYHAAARVLVSAHQGPN</sequence>
<dbReference type="EMBL" id="OUUZ01000013">
    <property type="protein sequence ID" value="SPQ24393.1"/>
    <property type="molecule type" value="Genomic_DNA"/>
</dbReference>
<gene>
    <name evidence="1" type="ORF">TT172_LOCUS6812</name>
</gene>
<evidence type="ECO:0000313" key="1">
    <source>
        <dbReference type="EMBL" id="SPQ24393.1"/>
    </source>
</evidence>
<name>A0A446BPF4_9PEZI</name>
<protein>
    <submittedName>
        <fullName evidence="1">3d7d0a78-cca0-49be-abe2-6c3f47350223</fullName>
    </submittedName>
</protein>
<accession>A0A446BPF4</accession>
<dbReference type="AlphaFoldDB" id="A0A446BPF4"/>
<reference evidence="1 2" key="1">
    <citation type="submission" date="2018-04" db="EMBL/GenBank/DDBJ databases">
        <authorList>
            <person name="Huttner S."/>
            <person name="Dainat J."/>
        </authorList>
    </citation>
    <scope>NUCLEOTIDE SEQUENCE [LARGE SCALE GENOMIC DNA]</scope>
</reference>
<proteinExistence type="predicted"/>
<dbReference type="Proteomes" id="UP000289323">
    <property type="component" value="Unassembled WGS sequence"/>
</dbReference>
<evidence type="ECO:0000313" key="2">
    <source>
        <dbReference type="Proteomes" id="UP000289323"/>
    </source>
</evidence>